<dbReference type="GO" id="GO:0015074">
    <property type="term" value="P:DNA integration"/>
    <property type="evidence" value="ECO:0007669"/>
    <property type="project" value="InterPro"/>
</dbReference>
<dbReference type="Proteomes" id="UP000436006">
    <property type="component" value="Unassembled WGS sequence"/>
</dbReference>
<dbReference type="InterPro" id="IPR001584">
    <property type="entry name" value="Integrase_cat-core"/>
</dbReference>
<evidence type="ECO:0000313" key="2">
    <source>
        <dbReference type="EMBL" id="MVM32502.1"/>
    </source>
</evidence>
<comment type="caution">
    <text evidence="2">The sequence shown here is derived from an EMBL/GenBank/DDBJ whole genome shotgun (WGS) entry which is preliminary data.</text>
</comment>
<proteinExistence type="predicted"/>
<name>A0A7K1SFB3_9BACT</name>
<dbReference type="AlphaFoldDB" id="A0A7K1SFB3"/>
<keyword evidence="3" id="KW-1185">Reference proteome</keyword>
<accession>A0A7K1SFB3</accession>
<organism evidence="2 3">
    <name type="scientific">Spirosoma arboris</name>
    <dbReference type="NCBI Taxonomy" id="2682092"/>
    <lineage>
        <taxon>Bacteria</taxon>
        <taxon>Pseudomonadati</taxon>
        <taxon>Bacteroidota</taxon>
        <taxon>Cytophagia</taxon>
        <taxon>Cytophagales</taxon>
        <taxon>Cytophagaceae</taxon>
        <taxon>Spirosoma</taxon>
    </lineage>
</organism>
<dbReference type="SUPFAM" id="SSF53098">
    <property type="entry name" value="Ribonuclease H-like"/>
    <property type="match status" value="1"/>
</dbReference>
<dbReference type="Pfam" id="PF13683">
    <property type="entry name" value="rve_3"/>
    <property type="match status" value="1"/>
</dbReference>
<protein>
    <submittedName>
        <fullName evidence="2">Transposase</fullName>
    </submittedName>
</protein>
<gene>
    <name evidence="2" type="ORF">GO755_20845</name>
</gene>
<dbReference type="EMBL" id="WPIN01000007">
    <property type="protein sequence ID" value="MVM32502.1"/>
    <property type="molecule type" value="Genomic_DNA"/>
</dbReference>
<feature type="domain" description="Integrase catalytic" evidence="1">
    <location>
        <begin position="3"/>
        <end position="41"/>
    </location>
</feature>
<reference evidence="2 3" key="1">
    <citation type="submission" date="2019-12" db="EMBL/GenBank/DDBJ databases">
        <title>Spirosoma sp. HMF4905 genome sequencing and assembly.</title>
        <authorList>
            <person name="Kang H."/>
            <person name="Cha I."/>
            <person name="Kim H."/>
            <person name="Joh K."/>
        </authorList>
    </citation>
    <scope>NUCLEOTIDE SEQUENCE [LARGE SCALE GENOMIC DNA]</scope>
    <source>
        <strain evidence="2 3">HMF4905</strain>
    </source>
</reference>
<sequence>MKNVLLLEHYYSPDELRERLTEWVGYYNHQRYHESLDNVRPADAYWVHQDQILAERQKTKQLSMLKRRKSHIFQRVQSG</sequence>
<evidence type="ECO:0000259" key="1">
    <source>
        <dbReference type="Pfam" id="PF13683"/>
    </source>
</evidence>
<evidence type="ECO:0000313" key="3">
    <source>
        <dbReference type="Proteomes" id="UP000436006"/>
    </source>
</evidence>
<dbReference type="InterPro" id="IPR012337">
    <property type="entry name" value="RNaseH-like_sf"/>
</dbReference>